<evidence type="ECO:0000313" key="2">
    <source>
        <dbReference type="EMBL" id="MBM7691137.1"/>
    </source>
</evidence>
<reference evidence="2 3" key="1">
    <citation type="submission" date="2021-01" db="EMBL/GenBank/DDBJ databases">
        <title>Genomic Encyclopedia of Type Strains, Phase IV (KMG-IV): sequencing the most valuable type-strain genomes for metagenomic binning, comparative biology and taxonomic classification.</title>
        <authorList>
            <person name="Goeker M."/>
        </authorList>
    </citation>
    <scope>NUCLEOTIDE SEQUENCE [LARGE SCALE GENOMIC DNA]</scope>
    <source>
        <strain evidence="2 3">DSM 105482</strain>
    </source>
</reference>
<evidence type="ECO:0008006" key="4">
    <source>
        <dbReference type="Google" id="ProtNLM"/>
    </source>
</evidence>
<keyword evidence="1" id="KW-0472">Membrane</keyword>
<keyword evidence="1" id="KW-1133">Transmembrane helix</keyword>
<name>A0ABS2QDG3_9BACI</name>
<proteinExistence type="predicted"/>
<keyword evidence="1" id="KW-0812">Transmembrane</keyword>
<gene>
    <name evidence="2" type="ORF">JOC77_000542</name>
</gene>
<keyword evidence="3" id="KW-1185">Reference proteome</keyword>
<sequence>MEFMEIVKADAFWGLVGAVIGGAVSIIATVMQIKAQNKAQEKQKREQHDKTMTIIVRFIKNEVRHNYEVLEEVNKEFFPLEMIKNFTYDEFIQAFRSHYIKERFEFETDHYDKFKYEIAYMENRFANEIIDFYDMFEMIRSEDYREWSKEQFENFKETLVDLNFFIHSDYDHW</sequence>
<evidence type="ECO:0000313" key="3">
    <source>
        <dbReference type="Proteomes" id="UP000823486"/>
    </source>
</evidence>
<dbReference type="RefSeq" id="WP_204538152.1">
    <property type="nucleotide sequence ID" value="NZ_JAFBFI010000002.1"/>
</dbReference>
<dbReference type="EMBL" id="JAFBFI010000002">
    <property type="protein sequence ID" value="MBM7691137.1"/>
    <property type="molecule type" value="Genomic_DNA"/>
</dbReference>
<protein>
    <recommendedName>
        <fullName evidence="4">Phage protein</fullName>
    </recommendedName>
</protein>
<dbReference type="Proteomes" id="UP000823486">
    <property type="component" value="Unassembled WGS sequence"/>
</dbReference>
<comment type="caution">
    <text evidence="2">The sequence shown here is derived from an EMBL/GenBank/DDBJ whole genome shotgun (WGS) entry which is preliminary data.</text>
</comment>
<feature type="transmembrane region" description="Helical" evidence="1">
    <location>
        <begin position="12"/>
        <end position="33"/>
    </location>
</feature>
<accession>A0ABS2QDG3</accession>
<organism evidence="2 3">
    <name type="scientific">Peribacillus deserti</name>
    <dbReference type="NCBI Taxonomy" id="673318"/>
    <lineage>
        <taxon>Bacteria</taxon>
        <taxon>Bacillati</taxon>
        <taxon>Bacillota</taxon>
        <taxon>Bacilli</taxon>
        <taxon>Bacillales</taxon>
        <taxon>Bacillaceae</taxon>
        <taxon>Peribacillus</taxon>
    </lineage>
</organism>
<evidence type="ECO:0000256" key="1">
    <source>
        <dbReference type="SAM" id="Phobius"/>
    </source>
</evidence>